<feature type="transmembrane region" description="Helical" evidence="1">
    <location>
        <begin position="42"/>
        <end position="62"/>
    </location>
</feature>
<reference evidence="2 3" key="1">
    <citation type="journal article" date="2019" name="Sci. Rep.">
        <title>Differences in resource use lead to coexistence of seed-transmitted microbial populations.</title>
        <authorList>
            <person name="Torres-Cortes G."/>
            <person name="Garcia B.J."/>
            <person name="Compant S."/>
            <person name="Rezki S."/>
            <person name="Jones P."/>
            <person name="Preveaux A."/>
            <person name="Briand M."/>
            <person name="Roulet A."/>
            <person name="Bouchez O."/>
            <person name="Jacobson D."/>
            <person name="Barret M."/>
        </authorList>
    </citation>
    <scope>NUCLEOTIDE SEQUENCE [LARGE SCALE GENOMIC DNA]</scope>
    <source>
        <strain evidence="2 3">CFBP13511</strain>
    </source>
</reference>
<keyword evidence="1" id="KW-0472">Membrane</keyword>
<organism evidence="2 3">
    <name type="scientific">Erwinia persicina</name>
    <dbReference type="NCBI Taxonomy" id="55211"/>
    <lineage>
        <taxon>Bacteria</taxon>
        <taxon>Pseudomonadati</taxon>
        <taxon>Pseudomonadota</taxon>
        <taxon>Gammaproteobacteria</taxon>
        <taxon>Enterobacterales</taxon>
        <taxon>Erwiniaceae</taxon>
        <taxon>Erwinia</taxon>
    </lineage>
</organism>
<dbReference type="AlphaFoldDB" id="A0A4U3ESP8"/>
<protein>
    <submittedName>
        <fullName evidence="2">Type VI secretion protein VasK</fullName>
    </submittedName>
</protein>
<evidence type="ECO:0000313" key="3">
    <source>
        <dbReference type="Proteomes" id="UP000306393"/>
    </source>
</evidence>
<gene>
    <name evidence="2" type="ORF">EpCFBP13511_24030</name>
</gene>
<proteinExistence type="predicted"/>
<name>A0A4U3ESP8_9GAMM</name>
<keyword evidence="1" id="KW-1133">Transmembrane helix</keyword>
<evidence type="ECO:0000313" key="2">
    <source>
        <dbReference type="EMBL" id="TKJ82639.1"/>
    </source>
</evidence>
<dbReference type="InterPro" id="IPR053156">
    <property type="entry name" value="T6SS_TssM-like"/>
</dbReference>
<sequence length="309" mass="35032">MKKSSNLLGVGLLILLVLLLVLFALAQTTQSPSGGDENMFWYVVAFFVALTALLCTLIFFTLSRQKNPSPITPDDEINKNEEQTTDPYDFSALNKYLRRRYSLFWRRKVRLLLITGDEAAIEQLIPGLQESQWLEGNRTVLIYGGSLAAEPDREKYTALRKLRRGRPLDGIVRVLPESLNLTPQISDNDLRGLEKISELLRYSAPVWLWQLCGSRWSQAKRTEQTVGASFPLRATAGDITRQLELMLPALRTQGVSQVAENNSHDFLLRLGQHLKEGGIARWTQQLVPWLSVSQQRVPLRGLMFSLPEN</sequence>
<dbReference type="Proteomes" id="UP000306393">
    <property type="component" value="Unassembled WGS sequence"/>
</dbReference>
<feature type="non-terminal residue" evidence="2">
    <location>
        <position position="309"/>
    </location>
</feature>
<dbReference type="EMBL" id="QGAC01000057">
    <property type="protein sequence ID" value="TKJ82639.1"/>
    <property type="molecule type" value="Genomic_DNA"/>
</dbReference>
<keyword evidence="1" id="KW-0812">Transmembrane</keyword>
<accession>A0A4U3ESP8</accession>
<evidence type="ECO:0000256" key="1">
    <source>
        <dbReference type="SAM" id="Phobius"/>
    </source>
</evidence>
<dbReference type="PANTHER" id="PTHR36153:SF1">
    <property type="entry name" value="TYPE VI SECRETION SYSTEM COMPONENT TSSM1"/>
    <property type="match status" value="1"/>
</dbReference>
<dbReference type="PANTHER" id="PTHR36153">
    <property type="entry name" value="INNER MEMBRANE PROTEIN-RELATED"/>
    <property type="match status" value="1"/>
</dbReference>
<comment type="caution">
    <text evidence="2">The sequence shown here is derived from an EMBL/GenBank/DDBJ whole genome shotgun (WGS) entry which is preliminary data.</text>
</comment>